<protein>
    <submittedName>
        <fullName evidence="2">Uncharacterized protein</fullName>
    </submittedName>
</protein>
<organism evidence="2 3">
    <name type="scientific">Photinus pyralis</name>
    <name type="common">Common eastern firefly</name>
    <name type="synonym">Lampyris pyralis</name>
    <dbReference type="NCBI Taxonomy" id="7054"/>
    <lineage>
        <taxon>Eukaryota</taxon>
        <taxon>Metazoa</taxon>
        <taxon>Ecdysozoa</taxon>
        <taxon>Arthropoda</taxon>
        <taxon>Hexapoda</taxon>
        <taxon>Insecta</taxon>
        <taxon>Pterygota</taxon>
        <taxon>Neoptera</taxon>
        <taxon>Endopterygota</taxon>
        <taxon>Coleoptera</taxon>
        <taxon>Polyphaga</taxon>
        <taxon>Elateriformia</taxon>
        <taxon>Elateroidea</taxon>
        <taxon>Lampyridae</taxon>
        <taxon>Lampyrinae</taxon>
        <taxon>Photinus</taxon>
    </lineage>
</organism>
<gene>
    <name evidence="2" type="ORF">PPYR_01509</name>
</gene>
<dbReference type="EMBL" id="VVIM01000001">
    <property type="protein sequence ID" value="KAB0804539.1"/>
    <property type="molecule type" value="Genomic_DNA"/>
</dbReference>
<reference evidence="2 3" key="1">
    <citation type="journal article" date="2018" name="Elife">
        <title>Firefly genomes illuminate parallel origins of bioluminescence in beetles.</title>
        <authorList>
            <person name="Fallon T.R."/>
            <person name="Lower S.E."/>
            <person name="Chang C.H."/>
            <person name="Bessho-Uehara M."/>
            <person name="Martin G.J."/>
            <person name="Bewick A.J."/>
            <person name="Behringer M."/>
            <person name="Debat H.J."/>
            <person name="Wong I."/>
            <person name="Day J.C."/>
            <person name="Suvorov A."/>
            <person name="Silva C.J."/>
            <person name="Stanger-Hall K.F."/>
            <person name="Hall D.W."/>
            <person name="Schmitz R.J."/>
            <person name="Nelson D.R."/>
            <person name="Lewis S.M."/>
            <person name="Shigenobu S."/>
            <person name="Bybee S.M."/>
            <person name="Larracuente A.M."/>
            <person name="Oba Y."/>
            <person name="Weng J.K."/>
        </authorList>
    </citation>
    <scope>NUCLEOTIDE SEQUENCE [LARGE SCALE GENOMIC DNA]</scope>
    <source>
        <strain evidence="2">1611_PpyrPB1</strain>
        <tissue evidence="2">Whole body</tissue>
    </source>
</reference>
<dbReference type="InParanoid" id="A0A5N4B4J1"/>
<feature type="chain" id="PRO_5024287201" evidence="1">
    <location>
        <begin position="21"/>
        <end position="390"/>
    </location>
</feature>
<proteinExistence type="predicted"/>
<evidence type="ECO:0000313" key="2">
    <source>
        <dbReference type="EMBL" id="KAB0804539.1"/>
    </source>
</evidence>
<evidence type="ECO:0000313" key="3">
    <source>
        <dbReference type="Proteomes" id="UP000327044"/>
    </source>
</evidence>
<keyword evidence="3" id="KW-1185">Reference proteome</keyword>
<keyword evidence="1" id="KW-0732">Signal</keyword>
<feature type="signal peptide" evidence="1">
    <location>
        <begin position="1"/>
        <end position="20"/>
    </location>
</feature>
<dbReference type="Proteomes" id="UP000327044">
    <property type="component" value="Unassembled WGS sequence"/>
</dbReference>
<name>A0A5N4B4J1_PHOPY</name>
<dbReference type="AlphaFoldDB" id="A0A5N4B4J1"/>
<dbReference type="OrthoDB" id="6773791at2759"/>
<sequence length="390" mass="43712">MDYKIILTITTCVALHSVQCMEIPSNCSKSDNRCLQKREEMHWCTDQGCSTCTDHNCLMTCKGFNCGICPKGDCCNGTNCNVCYNNSCCATESCNYCIRTCNLACTNYTLCEKVCISKCHKSDKTVFVVPSALHGNHVTVYIRGTPYKGDLTSRPFSSQDKTAIVLIDGVDHIAMVLSLPQRTCKETKCDSTCKGEHCNGECMKDCLSKCSKDCNRFCLAQCSKSSPNKAFNYYDTLTPGCCHVVHPLICHNSPFFGQSYCSRKSHRECSAICTSKFIHIGPRHGQLRQHIHCYYIQAYPYIYCGNYVIQNCDSCYVCNGSYNPSECVKSVLCSNICRENFLPFKPTAPKKEAAPPPMSVPRYIPNPYLHPFGYSYYNPNQLFSGPQQYG</sequence>
<evidence type="ECO:0000256" key="1">
    <source>
        <dbReference type="SAM" id="SignalP"/>
    </source>
</evidence>
<comment type="caution">
    <text evidence="2">The sequence shown here is derived from an EMBL/GenBank/DDBJ whole genome shotgun (WGS) entry which is preliminary data.</text>
</comment>
<accession>A0A5N4B4J1</accession>